<accession>A0A0J8B2X3</accession>
<reference evidence="2 3" key="1">
    <citation type="journal article" date="2014" name="Nature">
        <title>The genome of the recently domesticated crop plant sugar beet (Beta vulgaris).</title>
        <authorList>
            <person name="Dohm J.C."/>
            <person name="Minoche A.E."/>
            <person name="Holtgrawe D."/>
            <person name="Capella-Gutierrez S."/>
            <person name="Zakrzewski F."/>
            <person name="Tafer H."/>
            <person name="Rupp O."/>
            <person name="Sorensen T.R."/>
            <person name="Stracke R."/>
            <person name="Reinhardt R."/>
            <person name="Goesmann A."/>
            <person name="Kraft T."/>
            <person name="Schulz B."/>
            <person name="Stadler P.F."/>
            <person name="Schmidt T."/>
            <person name="Gabaldon T."/>
            <person name="Lehrach H."/>
            <person name="Weisshaar B."/>
            <person name="Himmelbauer H."/>
        </authorList>
    </citation>
    <scope>NUCLEOTIDE SEQUENCE [LARGE SCALE GENOMIC DNA]</scope>
    <source>
        <tissue evidence="2">Taproot</tissue>
    </source>
</reference>
<feature type="compositionally biased region" description="Pro residues" evidence="1">
    <location>
        <begin position="128"/>
        <end position="143"/>
    </location>
</feature>
<feature type="compositionally biased region" description="Polar residues" evidence="1">
    <location>
        <begin position="13"/>
        <end position="29"/>
    </location>
</feature>
<feature type="compositionally biased region" description="Pro residues" evidence="1">
    <location>
        <begin position="68"/>
        <end position="78"/>
    </location>
</feature>
<feature type="non-terminal residue" evidence="2">
    <location>
        <position position="301"/>
    </location>
</feature>
<dbReference type="Proteomes" id="UP000035740">
    <property type="component" value="Unassembled WGS sequence"/>
</dbReference>
<feature type="compositionally biased region" description="Low complexity" evidence="1">
    <location>
        <begin position="144"/>
        <end position="185"/>
    </location>
</feature>
<name>A0A0J8B2X3_BETVV</name>
<gene>
    <name evidence="2" type="ORF">BVRB_023720</name>
</gene>
<dbReference type="Gramene" id="KMS94208">
    <property type="protein sequence ID" value="KMS94208"/>
    <property type="gene ID" value="BVRB_023720"/>
</dbReference>
<protein>
    <submittedName>
        <fullName evidence="2">Uncharacterized protein</fullName>
    </submittedName>
</protein>
<dbReference type="AlphaFoldDB" id="A0A0J8B2X3"/>
<sequence length="301" mass="31794">NEVANLRSDSSDRPNSPITVRPNSATSNGPAPRLAPPTRPVPASIRRAPSGPFRPGRLGPPMAAARPLPAPTATPPPKSAVDNSATLLMGEDIDVKPAEANLQPPSKTGPVAPSRPLPGGSGLVARRPIPPPGRRVLNAPPPSRSTTVPPSVGRSSVSMSPPPASSALPVGSESPNPNRSRSSSPKPTLPAQNGLLDLDQNVRDEPSSSFEHPLRSQSTQSHSRNVPAKSPPRSKSLLKKLLSSDPLDNHVEKVDFVFDRRSGSWVPEGTAEPDSDNISGVFNTVHRLRTQVHQTRQEISN</sequence>
<keyword evidence="3" id="KW-1185">Reference proteome</keyword>
<feature type="compositionally biased region" description="Polar residues" evidence="1">
    <location>
        <begin position="207"/>
        <end position="224"/>
    </location>
</feature>
<feature type="compositionally biased region" description="Low complexity" evidence="1">
    <location>
        <begin position="55"/>
        <end position="67"/>
    </location>
</feature>
<feature type="region of interest" description="Disordered" evidence="1">
    <location>
        <begin position="1"/>
        <end position="235"/>
    </location>
</feature>
<evidence type="ECO:0000256" key="1">
    <source>
        <dbReference type="SAM" id="MobiDB-lite"/>
    </source>
</evidence>
<feature type="non-terminal residue" evidence="2">
    <location>
        <position position="1"/>
    </location>
</feature>
<organism evidence="2 3">
    <name type="scientific">Beta vulgaris subsp. vulgaris</name>
    <name type="common">Beet</name>
    <dbReference type="NCBI Taxonomy" id="3555"/>
    <lineage>
        <taxon>Eukaryota</taxon>
        <taxon>Viridiplantae</taxon>
        <taxon>Streptophyta</taxon>
        <taxon>Embryophyta</taxon>
        <taxon>Tracheophyta</taxon>
        <taxon>Spermatophyta</taxon>
        <taxon>Magnoliopsida</taxon>
        <taxon>eudicotyledons</taxon>
        <taxon>Gunneridae</taxon>
        <taxon>Pentapetalae</taxon>
        <taxon>Caryophyllales</taxon>
        <taxon>Chenopodiaceae</taxon>
        <taxon>Betoideae</taxon>
        <taxon>Beta</taxon>
    </lineage>
</organism>
<evidence type="ECO:0000313" key="3">
    <source>
        <dbReference type="Proteomes" id="UP000035740"/>
    </source>
</evidence>
<dbReference type="EMBL" id="KQ095318">
    <property type="protein sequence ID" value="KMS94208.1"/>
    <property type="molecule type" value="Genomic_DNA"/>
</dbReference>
<proteinExistence type="predicted"/>
<evidence type="ECO:0000313" key="2">
    <source>
        <dbReference type="EMBL" id="KMS94208.1"/>
    </source>
</evidence>